<proteinExistence type="predicted"/>
<accession>A0AAU9JIG9</accession>
<keyword evidence="2" id="KW-1185">Reference proteome</keyword>
<sequence length="104" mass="12387">MAEELKQDSRKMNSLCKIPAFHLPISQYYQDNSCYYQSKLFHLIDKDDYDWTDWVIFDTESGREQLKAPDALQLLDWGACITQLPNGELFCFGRYILHQIFSYY</sequence>
<dbReference type="AlphaFoldDB" id="A0AAU9JIG9"/>
<dbReference type="EMBL" id="CAJZBQ010000035">
    <property type="protein sequence ID" value="CAG9323910.1"/>
    <property type="molecule type" value="Genomic_DNA"/>
</dbReference>
<dbReference type="Proteomes" id="UP001162131">
    <property type="component" value="Unassembled WGS sequence"/>
</dbReference>
<evidence type="ECO:0000313" key="1">
    <source>
        <dbReference type="EMBL" id="CAG9323910.1"/>
    </source>
</evidence>
<protein>
    <submittedName>
        <fullName evidence="1">Uncharacterized protein</fullName>
    </submittedName>
</protein>
<reference evidence="1" key="1">
    <citation type="submission" date="2021-09" db="EMBL/GenBank/DDBJ databases">
        <authorList>
            <consortium name="AG Swart"/>
            <person name="Singh M."/>
            <person name="Singh A."/>
            <person name="Seah K."/>
            <person name="Emmerich C."/>
        </authorList>
    </citation>
    <scope>NUCLEOTIDE SEQUENCE</scope>
    <source>
        <strain evidence="1">ATCC30299</strain>
    </source>
</reference>
<gene>
    <name evidence="1" type="ORF">BSTOLATCC_MIC34944</name>
</gene>
<evidence type="ECO:0000313" key="2">
    <source>
        <dbReference type="Proteomes" id="UP001162131"/>
    </source>
</evidence>
<organism evidence="1 2">
    <name type="scientific">Blepharisma stoltei</name>
    <dbReference type="NCBI Taxonomy" id="1481888"/>
    <lineage>
        <taxon>Eukaryota</taxon>
        <taxon>Sar</taxon>
        <taxon>Alveolata</taxon>
        <taxon>Ciliophora</taxon>
        <taxon>Postciliodesmatophora</taxon>
        <taxon>Heterotrichea</taxon>
        <taxon>Heterotrichida</taxon>
        <taxon>Blepharismidae</taxon>
        <taxon>Blepharisma</taxon>
    </lineage>
</organism>
<name>A0AAU9JIG9_9CILI</name>
<comment type="caution">
    <text evidence="1">The sequence shown here is derived from an EMBL/GenBank/DDBJ whole genome shotgun (WGS) entry which is preliminary data.</text>
</comment>